<feature type="chain" id="PRO_5030722211" description="Mesencephalic astrocyte-derived neurotrophic factor homolog" evidence="8">
    <location>
        <begin position="25"/>
        <end position="185"/>
    </location>
</feature>
<name>A0A7S0MWF7_9CHLO</name>
<dbReference type="InterPro" id="IPR019345">
    <property type="entry name" value="ARMET_C"/>
</dbReference>
<keyword evidence="4" id="KW-0964">Secreted</keyword>
<evidence type="ECO:0000256" key="1">
    <source>
        <dbReference type="ARBA" id="ARBA00004613"/>
    </source>
</evidence>
<evidence type="ECO:0000256" key="4">
    <source>
        <dbReference type="ARBA" id="ARBA00022525"/>
    </source>
</evidence>
<dbReference type="GO" id="GO:0005576">
    <property type="term" value="C:extracellular region"/>
    <property type="evidence" value="ECO:0007669"/>
    <property type="project" value="UniProtKB-SubCell"/>
</dbReference>
<comment type="subcellular location">
    <subcellularLocation>
        <location evidence="1">Secreted</location>
    </subcellularLocation>
</comment>
<dbReference type="EMBL" id="HBFA01004683">
    <property type="protein sequence ID" value="CAD8652222.1"/>
    <property type="molecule type" value="Transcribed_RNA"/>
</dbReference>
<evidence type="ECO:0000256" key="7">
    <source>
        <dbReference type="ARBA" id="ARBA00032923"/>
    </source>
</evidence>
<evidence type="ECO:0000259" key="9">
    <source>
        <dbReference type="Pfam" id="PF10208"/>
    </source>
</evidence>
<dbReference type="InterPro" id="IPR036361">
    <property type="entry name" value="SAP_dom_sf"/>
</dbReference>
<dbReference type="PANTHER" id="PTHR12990">
    <property type="entry name" value="ARMET-LIKE PROTEIN"/>
    <property type="match status" value="1"/>
</dbReference>
<keyword evidence="5 8" id="KW-0732">Signal</keyword>
<proteinExistence type="inferred from homology"/>
<dbReference type="Gene3D" id="1.10.720.30">
    <property type="entry name" value="SAP domain"/>
    <property type="match status" value="1"/>
</dbReference>
<protein>
    <recommendedName>
        <fullName evidence="3">Mesencephalic astrocyte-derived neurotrophic factor homolog</fullName>
    </recommendedName>
    <alternativeName>
        <fullName evidence="7">MANF/CDNF-like protein</fullName>
    </alternativeName>
</protein>
<dbReference type="Pfam" id="PF10208">
    <property type="entry name" value="ARMET_C"/>
    <property type="match status" value="1"/>
</dbReference>
<evidence type="ECO:0000256" key="8">
    <source>
        <dbReference type="SAM" id="SignalP"/>
    </source>
</evidence>
<dbReference type="Pfam" id="PF20145">
    <property type="entry name" value="ARMET_N"/>
    <property type="match status" value="1"/>
</dbReference>
<evidence type="ECO:0000256" key="3">
    <source>
        <dbReference type="ARBA" id="ARBA00014267"/>
    </source>
</evidence>
<dbReference type="PANTHER" id="PTHR12990:SF5">
    <property type="entry name" value="MESENCEPHALIC ASTROCYTE-DERIVED NEUROTROPHIC FACTOR HOMOLOG"/>
    <property type="match status" value="1"/>
</dbReference>
<feature type="domain" description="ARMET N-terminal" evidence="10">
    <location>
        <begin position="32"/>
        <end position="124"/>
    </location>
</feature>
<evidence type="ECO:0000256" key="6">
    <source>
        <dbReference type="ARBA" id="ARBA00023157"/>
    </source>
</evidence>
<evidence type="ECO:0000313" key="11">
    <source>
        <dbReference type="EMBL" id="CAD8652222.1"/>
    </source>
</evidence>
<comment type="similarity">
    <text evidence="2">Belongs to the ARMET family.</text>
</comment>
<dbReference type="InterPro" id="IPR045333">
    <property type="entry name" value="ARMET-like"/>
</dbReference>
<feature type="signal peptide" evidence="8">
    <location>
        <begin position="1"/>
        <end position="24"/>
    </location>
</feature>
<sequence>MFRKTMTLAFLAVVCLQAGWLAAAEEETKEPDCPVCHNIISVFSETLTKEEKKDMVTIEQKFQAFCDKKANENSKDAKFCYYTTGASSLKREISKPLSAGFPPAAICKKLGKKDSAICALTYRKVYTHDLTKLEEPQIKKMKLKDLRTILSEHNKECVGCIEKDDFVRTVLQIKADFKPEGKAEL</sequence>
<evidence type="ECO:0000256" key="5">
    <source>
        <dbReference type="ARBA" id="ARBA00022729"/>
    </source>
</evidence>
<dbReference type="Gene3D" id="1.10.225.10">
    <property type="entry name" value="Saposin-like"/>
    <property type="match status" value="1"/>
</dbReference>
<keyword evidence="6" id="KW-1015">Disulfide bond</keyword>
<dbReference type="AlphaFoldDB" id="A0A7S0MWF7"/>
<reference evidence="11" key="1">
    <citation type="submission" date="2021-01" db="EMBL/GenBank/DDBJ databases">
        <authorList>
            <person name="Corre E."/>
            <person name="Pelletier E."/>
            <person name="Niang G."/>
            <person name="Scheremetjew M."/>
            <person name="Finn R."/>
            <person name="Kale V."/>
            <person name="Holt S."/>
            <person name="Cochrane G."/>
            <person name="Meng A."/>
            <person name="Brown T."/>
            <person name="Cohen L."/>
        </authorList>
    </citation>
    <scope>NUCLEOTIDE SEQUENCE</scope>
    <source>
        <strain evidence="11">CCMP722</strain>
    </source>
</reference>
<evidence type="ECO:0000259" key="10">
    <source>
        <dbReference type="Pfam" id="PF20145"/>
    </source>
</evidence>
<accession>A0A7S0MWF7</accession>
<feature type="domain" description="ARMET C-terminal" evidence="9">
    <location>
        <begin position="138"/>
        <end position="174"/>
    </location>
</feature>
<organism evidence="11">
    <name type="scientific">Pyramimonas obovata</name>
    <dbReference type="NCBI Taxonomy" id="1411642"/>
    <lineage>
        <taxon>Eukaryota</taxon>
        <taxon>Viridiplantae</taxon>
        <taxon>Chlorophyta</taxon>
        <taxon>Pyramimonadophyceae</taxon>
        <taxon>Pyramimonadales</taxon>
        <taxon>Pyramimonadaceae</taxon>
        <taxon>Pyramimonas</taxon>
        <taxon>Pyramimonas incertae sedis</taxon>
    </lineage>
</organism>
<gene>
    <name evidence="11" type="ORF">POBO1169_LOCUS2380</name>
</gene>
<evidence type="ECO:0000256" key="2">
    <source>
        <dbReference type="ARBA" id="ARBA00005617"/>
    </source>
</evidence>
<dbReference type="SUPFAM" id="SSF68906">
    <property type="entry name" value="SAP domain"/>
    <property type="match status" value="1"/>
</dbReference>
<dbReference type="InterPro" id="IPR045332">
    <property type="entry name" value="ARMET_N"/>
</dbReference>